<protein>
    <submittedName>
        <fullName evidence="1">Uncharacterized protein</fullName>
    </submittedName>
</protein>
<sequence>MCDFCKSMEQTYIAATLGNMVASAATRGLNGASGSIDFTDTLLSGLQTGTAFIAYPVACQYLKKTSKDFKKNFEDPNGHKLLVYIEAGALGAGICTLLNYPISTIQKNRKGAKQSFSPKGFAGFYADQVGSSIGFAATNGTLQSIIPVPKNSVLAYVRNHFCVNVANIGGKCLAFPIHHLRHGSTLTGMIGGYIPSIPGVIITGDATNHFKNVLGFMVQ</sequence>
<evidence type="ECO:0000313" key="2">
    <source>
        <dbReference type="Proteomes" id="UP001470230"/>
    </source>
</evidence>
<organism evidence="1 2">
    <name type="scientific">Tritrichomonas musculus</name>
    <dbReference type="NCBI Taxonomy" id="1915356"/>
    <lineage>
        <taxon>Eukaryota</taxon>
        <taxon>Metamonada</taxon>
        <taxon>Parabasalia</taxon>
        <taxon>Tritrichomonadida</taxon>
        <taxon>Tritrichomonadidae</taxon>
        <taxon>Tritrichomonas</taxon>
    </lineage>
</organism>
<gene>
    <name evidence="1" type="ORF">M9Y10_021985</name>
</gene>
<dbReference type="Proteomes" id="UP001470230">
    <property type="component" value="Unassembled WGS sequence"/>
</dbReference>
<reference evidence="1 2" key="1">
    <citation type="submission" date="2024-04" db="EMBL/GenBank/DDBJ databases">
        <title>Tritrichomonas musculus Genome.</title>
        <authorList>
            <person name="Alves-Ferreira E."/>
            <person name="Grigg M."/>
            <person name="Lorenzi H."/>
            <person name="Galac M."/>
        </authorList>
    </citation>
    <scope>NUCLEOTIDE SEQUENCE [LARGE SCALE GENOMIC DNA]</scope>
    <source>
        <strain evidence="1 2">EAF2021</strain>
    </source>
</reference>
<evidence type="ECO:0000313" key="1">
    <source>
        <dbReference type="EMBL" id="KAK8893562.1"/>
    </source>
</evidence>
<dbReference type="EMBL" id="JAPFFF010000003">
    <property type="protein sequence ID" value="KAK8893562.1"/>
    <property type="molecule type" value="Genomic_DNA"/>
</dbReference>
<name>A0ABR2KRL1_9EUKA</name>
<comment type="caution">
    <text evidence="1">The sequence shown here is derived from an EMBL/GenBank/DDBJ whole genome shotgun (WGS) entry which is preliminary data.</text>
</comment>
<keyword evidence="2" id="KW-1185">Reference proteome</keyword>
<accession>A0ABR2KRL1</accession>
<proteinExistence type="predicted"/>